<sequence length="138" mass="15163">MTGSVDEPTRGGRPDNADGVRPGRAHLPQRPIWLCRACGAAWPCPAARSVLPRDHLRDPAALTTWLAEAFAAAMRDLYLLNPDPGPDPARMYARFLGWVTPRLDIIRRREASGSPGRSLRQRAPIRNSTAPPADPDRP</sequence>
<gene>
    <name evidence="2" type="ORF">Pma05_39440</name>
</gene>
<reference evidence="2 3" key="1">
    <citation type="submission" date="2021-01" db="EMBL/GenBank/DDBJ databases">
        <title>Whole genome shotgun sequence of Plantactinospora mayteni NBRC 109088.</title>
        <authorList>
            <person name="Komaki H."/>
            <person name="Tamura T."/>
        </authorList>
    </citation>
    <scope>NUCLEOTIDE SEQUENCE [LARGE SCALE GENOMIC DNA]</scope>
    <source>
        <strain evidence="2 3">NBRC 109088</strain>
    </source>
</reference>
<name>A0ABQ4ERU1_9ACTN</name>
<feature type="compositionally biased region" description="Basic and acidic residues" evidence="1">
    <location>
        <begin position="7"/>
        <end position="18"/>
    </location>
</feature>
<feature type="region of interest" description="Disordered" evidence="1">
    <location>
        <begin position="107"/>
        <end position="138"/>
    </location>
</feature>
<evidence type="ECO:0008006" key="4">
    <source>
        <dbReference type="Google" id="ProtNLM"/>
    </source>
</evidence>
<evidence type="ECO:0000313" key="3">
    <source>
        <dbReference type="Proteomes" id="UP000621500"/>
    </source>
</evidence>
<evidence type="ECO:0000256" key="1">
    <source>
        <dbReference type="SAM" id="MobiDB-lite"/>
    </source>
</evidence>
<organism evidence="2 3">
    <name type="scientific">Plantactinospora mayteni</name>
    <dbReference type="NCBI Taxonomy" id="566021"/>
    <lineage>
        <taxon>Bacteria</taxon>
        <taxon>Bacillati</taxon>
        <taxon>Actinomycetota</taxon>
        <taxon>Actinomycetes</taxon>
        <taxon>Micromonosporales</taxon>
        <taxon>Micromonosporaceae</taxon>
        <taxon>Plantactinospora</taxon>
    </lineage>
</organism>
<feature type="region of interest" description="Disordered" evidence="1">
    <location>
        <begin position="1"/>
        <end position="24"/>
    </location>
</feature>
<dbReference type="Proteomes" id="UP000621500">
    <property type="component" value="Unassembled WGS sequence"/>
</dbReference>
<dbReference type="EMBL" id="BONX01000026">
    <property type="protein sequence ID" value="GIG97371.1"/>
    <property type="molecule type" value="Genomic_DNA"/>
</dbReference>
<protein>
    <recommendedName>
        <fullName evidence="4">Flavin reductase</fullName>
    </recommendedName>
</protein>
<comment type="caution">
    <text evidence="2">The sequence shown here is derived from an EMBL/GenBank/DDBJ whole genome shotgun (WGS) entry which is preliminary data.</text>
</comment>
<accession>A0ABQ4ERU1</accession>
<keyword evidence="3" id="KW-1185">Reference proteome</keyword>
<evidence type="ECO:0000313" key="2">
    <source>
        <dbReference type="EMBL" id="GIG97371.1"/>
    </source>
</evidence>
<proteinExistence type="predicted"/>